<keyword evidence="2 7" id="KW-0378">Hydrolase</keyword>
<dbReference type="CDD" id="cd18787">
    <property type="entry name" value="SF2_C_DEAD"/>
    <property type="match status" value="1"/>
</dbReference>
<feature type="domain" description="Helicase C-terminal" evidence="10">
    <location>
        <begin position="210"/>
        <end position="373"/>
    </location>
</feature>
<dbReference type="Pfam" id="PF00271">
    <property type="entry name" value="Helicase_C"/>
    <property type="match status" value="1"/>
</dbReference>
<dbReference type="InterPro" id="IPR044742">
    <property type="entry name" value="DEAD/DEAH_RhlB"/>
</dbReference>
<feature type="compositionally biased region" description="Basic residues" evidence="8">
    <location>
        <begin position="389"/>
        <end position="402"/>
    </location>
</feature>
<dbReference type="CDD" id="cd00268">
    <property type="entry name" value="DEADc"/>
    <property type="match status" value="1"/>
</dbReference>
<evidence type="ECO:0000313" key="12">
    <source>
        <dbReference type="EMBL" id="OGC76814.1"/>
    </source>
</evidence>
<dbReference type="PROSITE" id="PS51192">
    <property type="entry name" value="HELICASE_ATP_BIND_1"/>
    <property type="match status" value="1"/>
</dbReference>
<comment type="caution">
    <text evidence="12">The sequence shown here is derived from an EMBL/GenBank/DDBJ whole genome shotgun (WGS) entry which is preliminary data.</text>
</comment>
<dbReference type="GO" id="GO:0005829">
    <property type="term" value="C:cytosol"/>
    <property type="evidence" value="ECO:0007669"/>
    <property type="project" value="TreeGrafter"/>
</dbReference>
<protein>
    <recommendedName>
        <fullName evidence="14">RNA helicase</fullName>
    </recommendedName>
</protein>
<organism evidence="12 13">
    <name type="scientific">candidate division WWE3 bacterium RIFOXYD1_FULL_39_9</name>
    <dbReference type="NCBI Taxonomy" id="1802649"/>
    <lineage>
        <taxon>Bacteria</taxon>
        <taxon>Katanobacteria</taxon>
    </lineage>
</organism>
<dbReference type="SMART" id="SM00490">
    <property type="entry name" value="HELICc"/>
    <property type="match status" value="1"/>
</dbReference>
<evidence type="ECO:0000313" key="13">
    <source>
        <dbReference type="Proteomes" id="UP000176815"/>
    </source>
</evidence>
<comment type="similarity">
    <text evidence="5 7">Belongs to the DEAD box helicase family.</text>
</comment>
<dbReference type="Proteomes" id="UP000176815">
    <property type="component" value="Unassembled WGS sequence"/>
</dbReference>
<feature type="region of interest" description="Disordered" evidence="8">
    <location>
        <begin position="378"/>
        <end position="402"/>
    </location>
</feature>
<evidence type="ECO:0000256" key="6">
    <source>
        <dbReference type="PROSITE-ProRule" id="PRU00552"/>
    </source>
</evidence>
<keyword evidence="4 7" id="KW-0067">ATP-binding</keyword>
<evidence type="ECO:0000256" key="1">
    <source>
        <dbReference type="ARBA" id="ARBA00022741"/>
    </source>
</evidence>
<evidence type="ECO:0000256" key="3">
    <source>
        <dbReference type="ARBA" id="ARBA00022806"/>
    </source>
</evidence>
<dbReference type="EMBL" id="MEWG01000033">
    <property type="protein sequence ID" value="OGC76814.1"/>
    <property type="molecule type" value="Genomic_DNA"/>
</dbReference>
<evidence type="ECO:0000259" key="11">
    <source>
        <dbReference type="PROSITE" id="PS51195"/>
    </source>
</evidence>
<accession>A0A1F4X530</accession>
<evidence type="ECO:0000256" key="5">
    <source>
        <dbReference type="ARBA" id="ARBA00038437"/>
    </source>
</evidence>
<dbReference type="Pfam" id="PF00270">
    <property type="entry name" value="DEAD"/>
    <property type="match status" value="1"/>
</dbReference>
<evidence type="ECO:0000259" key="10">
    <source>
        <dbReference type="PROSITE" id="PS51194"/>
    </source>
</evidence>
<dbReference type="GO" id="GO:0005524">
    <property type="term" value="F:ATP binding"/>
    <property type="evidence" value="ECO:0007669"/>
    <property type="project" value="UniProtKB-KW"/>
</dbReference>
<reference evidence="12 13" key="1">
    <citation type="journal article" date="2016" name="Nat. Commun.">
        <title>Thousands of microbial genomes shed light on interconnected biogeochemical processes in an aquifer system.</title>
        <authorList>
            <person name="Anantharaman K."/>
            <person name="Brown C.T."/>
            <person name="Hug L.A."/>
            <person name="Sharon I."/>
            <person name="Castelle C.J."/>
            <person name="Probst A.J."/>
            <person name="Thomas B.C."/>
            <person name="Singh A."/>
            <person name="Wilkins M.J."/>
            <person name="Karaoz U."/>
            <person name="Brodie E.L."/>
            <person name="Williams K.H."/>
            <person name="Hubbard S.S."/>
            <person name="Banfield J.F."/>
        </authorList>
    </citation>
    <scope>NUCLEOTIDE SEQUENCE [LARGE SCALE GENOMIC DNA]</scope>
</reference>
<evidence type="ECO:0008006" key="14">
    <source>
        <dbReference type="Google" id="ProtNLM"/>
    </source>
</evidence>
<evidence type="ECO:0000256" key="8">
    <source>
        <dbReference type="SAM" id="MobiDB-lite"/>
    </source>
</evidence>
<dbReference type="InterPro" id="IPR014001">
    <property type="entry name" value="Helicase_ATP-bd"/>
</dbReference>
<dbReference type="InterPro" id="IPR001650">
    <property type="entry name" value="Helicase_C-like"/>
</dbReference>
<dbReference type="GO" id="GO:0003676">
    <property type="term" value="F:nucleic acid binding"/>
    <property type="evidence" value="ECO:0007669"/>
    <property type="project" value="InterPro"/>
</dbReference>
<evidence type="ECO:0000256" key="7">
    <source>
        <dbReference type="RuleBase" id="RU000492"/>
    </source>
</evidence>
<sequence length="402" mass="45658">MEFKDLEISDALIIELNKHGIIKPTIVQEKTIPFILDGKDVLVQSETGSGKTLAFALPTIKFIKDTNKVQVMVITPTRELAKQVAEEYEKFAKHRGIKVAIVYGGVSMDKQFVDVKKSEVVVGTPGRLLDLLRRGMLNIEKTEYLVIDEADRLLDMGFIDDINDIMNYMKSRKQTMMFSATINGRIIRIKEKYLNNPVEIFLEKFLKQGVLNQFYYNVEQRDKLPLLIHIIRSLKPEDKALVFSSTKRGTQFVSDALKANNISADSMHGDMTQTAREHVLAKFVKGDLGVLVATDVAARGIHVDDITHVINYDLPNEAETFTHRIGRTARQGRKGVAIVLLTERDYPKMHKIKAEYGARLEKAEVPKFDFKIKLPKREEHHGGGGFNRGPRKAFRGPMHSRR</sequence>
<dbReference type="InterPro" id="IPR000629">
    <property type="entry name" value="RNA-helicase_DEAD-box_CS"/>
</dbReference>
<dbReference type="InterPro" id="IPR011545">
    <property type="entry name" value="DEAD/DEAH_box_helicase_dom"/>
</dbReference>
<dbReference type="InterPro" id="IPR027417">
    <property type="entry name" value="P-loop_NTPase"/>
</dbReference>
<dbReference type="Gene3D" id="3.40.50.300">
    <property type="entry name" value="P-loop containing nucleotide triphosphate hydrolases"/>
    <property type="match status" value="2"/>
</dbReference>
<dbReference type="AlphaFoldDB" id="A0A1F4X530"/>
<name>A0A1F4X530_UNCKA</name>
<dbReference type="SUPFAM" id="SSF52540">
    <property type="entry name" value="P-loop containing nucleoside triphosphate hydrolases"/>
    <property type="match status" value="1"/>
</dbReference>
<feature type="domain" description="Helicase ATP-binding" evidence="9">
    <location>
        <begin position="32"/>
        <end position="200"/>
    </location>
</feature>
<dbReference type="SMART" id="SM00487">
    <property type="entry name" value="DEXDc"/>
    <property type="match status" value="1"/>
</dbReference>
<dbReference type="InterPro" id="IPR014014">
    <property type="entry name" value="RNA_helicase_DEAD_Q_motif"/>
</dbReference>
<dbReference type="GO" id="GO:0003724">
    <property type="term" value="F:RNA helicase activity"/>
    <property type="evidence" value="ECO:0007669"/>
    <property type="project" value="InterPro"/>
</dbReference>
<dbReference type="PANTHER" id="PTHR47959">
    <property type="entry name" value="ATP-DEPENDENT RNA HELICASE RHLE-RELATED"/>
    <property type="match status" value="1"/>
</dbReference>
<dbReference type="InterPro" id="IPR050079">
    <property type="entry name" value="DEAD_box_RNA_helicase"/>
</dbReference>
<keyword evidence="3 7" id="KW-0347">Helicase</keyword>
<dbReference type="PANTHER" id="PTHR47959:SF1">
    <property type="entry name" value="ATP-DEPENDENT RNA HELICASE DBPA"/>
    <property type="match status" value="1"/>
</dbReference>
<evidence type="ECO:0000259" key="9">
    <source>
        <dbReference type="PROSITE" id="PS51192"/>
    </source>
</evidence>
<evidence type="ECO:0000256" key="4">
    <source>
        <dbReference type="ARBA" id="ARBA00022840"/>
    </source>
</evidence>
<feature type="domain" description="DEAD-box RNA helicase Q" evidence="11">
    <location>
        <begin position="1"/>
        <end position="29"/>
    </location>
</feature>
<dbReference type="PROSITE" id="PS51195">
    <property type="entry name" value="Q_MOTIF"/>
    <property type="match status" value="1"/>
</dbReference>
<gene>
    <name evidence="12" type="ORF">A2619_01970</name>
</gene>
<dbReference type="PROSITE" id="PS00039">
    <property type="entry name" value="DEAD_ATP_HELICASE"/>
    <property type="match status" value="1"/>
</dbReference>
<keyword evidence="1 7" id="KW-0547">Nucleotide-binding</keyword>
<dbReference type="PROSITE" id="PS51194">
    <property type="entry name" value="HELICASE_CTER"/>
    <property type="match status" value="1"/>
</dbReference>
<dbReference type="GO" id="GO:0016787">
    <property type="term" value="F:hydrolase activity"/>
    <property type="evidence" value="ECO:0007669"/>
    <property type="project" value="UniProtKB-KW"/>
</dbReference>
<proteinExistence type="inferred from homology"/>
<feature type="short sequence motif" description="Q motif" evidence="6">
    <location>
        <begin position="1"/>
        <end position="29"/>
    </location>
</feature>
<evidence type="ECO:0000256" key="2">
    <source>
        <dbReference type="ARBA" id="ARBA00022801"/>
    </source>
</evidence>